<name>A0A176W3D9_MARPO</name>
<keyword evidence="2" id="KW-1185">Reference proteome</keyword>
<protein>
    <submittedName>
        <fullName evidence="1">Uncharacterized protein</fullName>
    </submittedName>
</protein>
<organism evidence="1 2">
    <name type="scientific">Marchantia polymorpha subsp. ruderalis</name>
    <dbReference type="NCBI Taxonomy" id="1480154"/>
    <lineage>
        <taxon>Eukaryota</taxon>
        <taxon>Viridiplantae</taxon>
        <taxon>Streptophyta</taxon>
        <taxon>Embryophyta</taxon>
        <taxon>Marchantiophyta</taxon>
        <taxon>Marchantiopsida</taxon>
        <taxon>Marchantiidae</taxon>
        <taxon>Marchantiales</taxon>
        <taxon>Marchantiaceae</taxon>
        <taxon>Marchantia</taxon>
    </lineage>
</organism>
<comment type="caution">
    <text evidence="1">The sequence shown here is derived from an EMBL/GenBank/DDBJ whole genome shotgun (WGS) entry which is preliminary data.</text>
</comment>
<sequence>MAHQSAAKQESSAVGASLEVVQISEHEWQTHALSESHLHRHHHHHHRGANGWPGGVKCAARPPYDPTLSGGGVEEVVVECCRGSAQIPVSGGSATQGKHLIRRRRERFRIDTTEVRDVPKGGKQIQATSSRFHDECSRISIPLFTRDSAIPESEDMAKRHISRIQLQVLRGERIYWPWIYNRVRCSVKPNVQVEVGHPPPRSEVLRGYCARCEWQEQVRIRSGPTLEEFGTFADAR</sequence>
<reference evidence="1" key="1">
    <citation type="submission" date="2016-03" db="EMBL/GenBank/DDBJ databases">
        <title>Mechanisms controlling the formation of the plant cell surface in tip-growing cells are functionally conserved among land plants.</title>
        <authorList>
            <person name="Honkanen S."/>
            <person name="Jones V.A."/>
            <person name="Morieri G."/>
            <person name="Champion C."/>
            <person name="Hetherington A.J."/>
            <person name="Kelly S."/>
            <person name="Saint-Marcoux D."/>
            <person name="Proust H."/>
            <person name="Prescott H."/>
            <person name="Dolan L."/>
        </authorList>
    </citation>
    <scope>NUCLEOTIDE SEQUENCE [LARGE SCALE GENOMIC DNA]</scope>
    <source>
        <tissue evidence="1">Whole gametophyte</tissue>
    </source>
</reference>
<dbReference type="EMBL" id="LVLJ01001863">
    <property type="protein sequence ID" value="OAE27550.1"/>
    <property type="molecule type" value="Genomic_DNA"/>
</dbReference>
<evidence type="ECO:0000313" key="2">
    <source>
        <dbReference type="Proteomes" id="UP000077202"/>
    </source>
</evidence>
<accession>A0A176W3D9</accession>
<gene>
    <name evidence="1" type="ORF">AXG93_1927s1040</name>
</gene>
<dbReference type="Proteomes" id="UP000077202">
    <property type="component" value="Unassembled WGS sequence"/>
</dbReference>
<evidence type="ECO:0000313" key="1">
    <source>
        <dbReference type="EMBL" id="OAE27550.1"/>
    </source>
</evidence>
<proteinExistence type="predicted"/>
<dbReference type="AlphaFoldDB" id="A0A176W3D9"/>